<dbReference type="InterPro" id="IPR002035">
    <property type="entry name" value="VWF_A"/>
</dbReference>
<dbReference type="SMART" id="SM00327">
    <property type="entry name" value="VWA"/>
    <property type="match status" value="1"/>
</dbReference>
<keyword evidence="1" id="KW-1133">Transmembrane helix</keyword>
<comment type="caution">
    <text evidence="3">The sequence shown here is derived from an EMBL/GenBank/DDBJ whole genome shotgun (WGS) entry which is preliminary data.</text>
</comment>
<dbReference type="PANTHER" id="PTHR22550">
    <property type="entry name" value="SPORE GERMINATION PROTEIN"/>
    <property type="match status" value="1"/>
</dbReference>
<reference evidence="3" key="1">
    <citation type="submission" date="2018-07" db="EMBL/GenBank/DDBJ databases">
        <title>Genome assembly of strain Ka43.</title>
        <authorList>
            <person name="Kukolya J."/>
            <person name="Nagy I."/>
            <person name="Horvath B."/>
            <person name="Toth A."/>
        </authorList>
    </citation>
    <scope>NUCLEOTIDE SEQUENCE</scope>
    <source>
        <strain evidence="3">KB43</strain>
    </source>
</reference>
<dbReference type="AlphaFoldDB" id="A0A928YTV5"/>
<dbReference type="CDD" id="cd01467">
    <property type="entry name" value="vWA_BatA_type"/>
    <property type="match status" value="1"/>
</dbReference>
<keyword evidence="1" id="KW-0472">Membrane</keyword>
<gene>
    <name evidence="3" type="ORF">C4F51_08715</name>
</gene>
<feature type="transmembrane region" description="Helical" evidence="1">
    <location>
        <begin position="303"/>
        <end position="324"/>
    </location>
</feature>
<evidence type="ECO:0000256" key="1">
    <source>
        <dbReference type="SAM" id="Phobius"/>
    </source>
</evidence>
<protein>
    <submittedName>
        <fullName evidence="3">VWA domain-containing protein</fullName>
    </submittedName>
</protein>
<dbReference type="InterPro" id="IPR050768">
    <property type="entry name" value="UPF0353/GerABKA_families"/>
</dbReference>
<accession>A0A928YTV5</accession>
<name>A0A928YTV5_9GAMM</name>
<proteinExistence type="predicted"/>
<keyword evidence="4" id="KW-1185">Reference proteome</keyword>
<dbReference type="PROSITE" id="PS50234">
    <property type="entry name" value="VWFA"/>
    <property type="match status" value="1"/>
</dbReference>
<dbReference type="InterPro" id="IPR033881">
    <property type="entry name" value="vWA_BatA_type"/>
</dbReference>
<dbReference type="SUPFAM" id="SSF53300">
    <property type="entry name" value="vWA-like"/>
    <property type="match status" value="1"/>
</dbReference>
<evidence type="ECO:0000259" key="2">
    <source>
        <dbReference type="PROSITE" id="PS50234"/>
    </source>
</evidence>
<evidence type="ECO:0000313" key="3">
    <source>
        <dbReference type="EMBL" id="MBE8717267.1"/>
    </source>
</evidence>
<dbReference type="InterPro" id="IPR036465">
    <property type="entry name" value="vWFA_dom_sf"/>
</dbReference>
<keyword evidence="1" id="KW-0812">Transmembrane</keyword>
<organism evidence="3 4">
    <name type="scientific">Cellvibrio polysaccharolyticus</name>
    <dbReference type="NCBI Taxonomy" id="2082724"/>
    <lineage>
        <taxon>Bacteria</taxon>
        <taxon>Pseudomonadati</taxon>
        <taxon>Pseudomonadota</taxon>
        <taxon>Gammaproteobacteria</taxon>
        <taxon>Cellvibrionales</taxon>
        <taxon>Cellvibrionaceae</taxon>
        <taxon>Cellvibrio</taxon>
    </lineage>
</organism>
<dbReference type="Pfam" id="PF00092">
    <property type="entry name" value="VWA"/>
    <property type="match status" value="1"/>
</dbReference>
<dbReference type="Gene3D" id="3.40.50.410">
    <property type="entry name" value="von Willebrand factor, type A domain"/>
    <property type="match status" value="1"/>
</dbReference>
<sequence>MLEFQFSWLLWLAPLPLLMYWVRPKKQEEVALRVPFFQQAMALQEEEGRKTRIRPLRYLALWTIWLSALLAAANPQWLGEPVSIQGSGRDLLLAVDISGSMQIEDMQLQGRAINRLTAIKLVVGNFVEGRRSDRLGLILFGSQAYLQAPLTYDRHTVGVLLQEAQIGFAGEQTAIGDAIGLAVKRLRSRPDNSRVLVLLTDGASTSGELTPQRAADLAKHENIKIYTIGFGADEMVVPGIFGNRRINPSEDLDEDTMRAVASATGGQYFRARNLEELDAIHKELDRLEPVEQDSRTFRPVRALFFWPLSVALILSLLFALAHAWQGRDTANNGEAAR</sequence>
<dbReference type="RefSeq" id="WP_193908988.1">
    <property type="nucleotide sequence ID" value="NZ_PRDL01000001.1"/>
</dbReference>
<dbReference type="Proteomes" id="UP000652567">
    <property type="component" value="Unassembled WGS sequence"/>
</dbReference>
<evidence type="ECO:0000313" key="4">
    <source>
        <dbReference type="Proteomes" id="UP000652567"/>
    </source>
</evidence>
<feature type="domain" description="VWFA" evidence="2">
    <location>
        <begin position="90"/>
        <end position="284"/>
    </location>
</feature>
<dbReference type="PANTHER" id="PTHR22550:SF18">
    <property type="entry name" value="VWFA DOMAIN-CONTAINING PROTEIN"/>
    <property type="match status" value="1"/>
</dbReference>
<dbReference type="EMBL" id="PRDL01000001">
    <property type="protein sequence ID" value="MBE8717267.1"/>
    <property type="molecule type" value="Genomic_DNA"/>
</dbReference>